<proteinExistence type="predicted"/>
<evidence type="ECO:0000259" key="2">
    <source>
        <dbReference type="PROSITE" id="PS50041"/>
    </source>
</evidence>
<evidence type="ECO:0000313" key="4">
    <source>
        <dbReference type="Proteomes" id="UP000242638"/>
    </source>
</evidence>
<reference evidence="4" key="1">
    <citation type="submission" date="2013-11" db="EMBL/GenBank/DDBJ databases">
        <title>The genomic landscape of the Guanapo guppy.</title>
        <authorList>
            <person name="Kuenstner A."/>
            <person name="Dreyer C."/>
        </authorList>
    </citation>
    <scope>NUCLEOTIDE SEQUENCE</scope>
    <source>
        <strain evidence="4">Guanapo</strain>
    </source>
</reference>
<feature type="chain" id="PRO_5017979194" description="C-type lectin domain-containing protein" evidence="1">
    <location>
        <begin position="25"/>
        <end position="155"/>
    </location>
</feature>
<evidence type="ECO:0000256" key="1">
    <source>
        <dbReference type="SAM" id="SignalP"/>
    </source>
</evidence>
<dbReference type="OMA" id="WIGMSRD"/>
<dbReference type="InterPro" id="IPR016186">
    <property type="entry name" value="C-type_lectin-like/link_sf"/>
</dbReference>
<dbReference type="PROSITE" id="PS50041">
    <property type="entry name" value="C_TYPE_LECTIN_2"/>
    <property type="match status" value="1"/>
</dbReference>
<dbReference type="Pfam" id="PF00059">
    <property type="entry name" value="Lectin_C"/>
    <property type="match status" value="1"/>
</dbReference>
<dbReference type="SUPFAM" id="SSF56436">
    <property type="entry name" value="C-type lectin-like"/>
    <property type="match status" value="1"/>
</dbReference>
<dbReference type="GeneTree" id="ENSGT00940000174504"/>
<evidence type="ECO:0000313" key="3">
    <source>
        <dbReference type="Ensembl" id="ENSPREP00000007927.1"/>
    </source>
</evidence>
<dbReference type="PANTHER" id="PTHR45784">
    <property type="entry name" value="C-TYPE LECTIN DOMAIN FAMILY 20 MEMBER A-RELATED"/>
    <property type="match status" value="1"/>
</dbReference>
<organism evidence="3 4">
    <name type="scientific">Poecilia reticulata</name>
    <name type="common">Guppy</name>
    <name type="synonym">Acanthophacelus reticulatus</name>
    <dbReference type="NCBI Taxonomy" id="8081"/>
    <lineage>
        <taxon>Eukaryota</taxon>
        <taxon>Metazoa</taxon>
        <taxon>Chordata</taxon>
        <taxon>Craniata</taxon>
        <taxon>Vertebrata</taxon>
        <taxon>Euteleostomi</taxon>
        <taxon>Actinopterygii</taxon>
        <taxon>Neopterygii</taxon>
        <taxon>Teleostei</taxon>
        <taxon>Neoteleostei</taxon>
        <taxon>Acanthomorphata</taxon>
        <taxon>Ovalentaria</taxon>
        <taxon>Atherinomorphae</taxon>
        <taxon>Cyprinodontiformes</taxon>
        <taxon>Poeciliidae</taxon>
        <taxon>Poeciliinae</taxon>
        <taxon>Poecilia</taxon>
    </lineage>
</organism>
<dbReference type="InterPro" id="IPR016187">
    <property type="entry name" value="CTDL_fold"/>
</dbReference>
<dbReference type="SMART" id="SM00034">
    <property type="entry name" value="CLECT"/>
    <property type="match status" value="1"/>
</dbReference>
<dbReference type="Ensembl" id="ENSPRET00000008020.1">
    <property type="protein sequence ID" value="ENSPREP00000007927.1"/>
    <property type="gene ID" value="ENSPREG00000005430.1"/>
</dbReference>
<reference evidence="3" key="2">
    <citation type="submission" date="2025-08" db="UniProtKB">
        <authorList>
            <consortium name="Ensembl"/>
        </authorList>
    </citation>
    <scope>IDENTIFICATION</scope>
    <source>
        <strain evidence="3">Guanapo</strain>
    </source>
</reference>
<accession>A0A3P9NEH1</accession>
<keyword evidence="4" id="KW-1185">Reference proteome</keyword>
<dbReference type="Proteomes" id="UP000242638">
    <property type="component" value="Unassembled WGS sequence"/>
</dbReference>
<reference evidence="3" key="3">
    <citation type="submission" date="2025-09" db="UniProtKB">
        <authorList>
            <consortium name="Ensembl"/>
        </authorList>
    </citation>
    <scope>IDENTIFICATION</scope>
    <source>
        <strain evidence="3">Guanapo</strain>
    </source>
</reference>
<dbReference type="InterPro" id="IPR001304">
    <property type="entry name" value="C-type_lectin-like"/>
</dbReference>
<protein>
    <recommendedName>
        <fullName evidence="2">C-type lectin domain-containing protein</fullName>
    </recommendedName>
</protein>
<dbReference type="Gene3D" id="3.10.100.10">
    <property type="entry name" value="Mannose-Binding Protein A, subunit A"/>
    <property type="match status" value="1"/>
</dbReference>
<dbReference type="AlphaFoldDB" id="A0A3P9NEH1"/>
<name>A0A3P9NEH1_POERE</name>
<sequence length="155" mass="17325">YPSVLRHLLLTSAHLCPLFPSSTGSQAEPQFVFVNLLMNWSSAQTYCRNNFIDLATVKSDTDNQNVQSQVPSTYHPWIGLFRDPNFHWSDGTGVVFTSWDSVMNPLGSMTVICGVTSSARSGNWKFLPCETKLPFVCYGPPGECFSFFLLLRGVF</sequence>
<dbReference type="Bgee" id="ENSPREG00000005430">
    <property type="expression patterns" value="Expressed in head"/>
</dbReference>
<keyword evidence="1" id="KW-0732">Signal</keyword>
<feature type="signal peptide" evidence="1">
    <location>
        <begin position="1"/>
        <end position="24"/>
    </location>
</feature>
<dbReference type="PANTHER" id="PTHR45784:SF3">
    <property type="entry name" value="C-TYPE LECTIN DOMAIN FAMILY 4 MEMBER K-LIKE-RELATED"/>
    <property type="match status" value="1"/>
</dbReference>
<feature type="domain" description="C-type lectin" evidence="2">
    <location>
        <begin position="31"/>
        <end position="138"/>
    </location>
</feature>